<reference evidence="1 2" key="1">
    <citation type="journal article" date="2016" name="Mol. Biol. Evol.">
        <title>Comparative Genomics of Early-Diverging Mushroom-Forming Fungi Provides Insights into the Origins of Lignocellulose Decay Capabilities.</title>
        <authorList>
            <person name="Nagy L.G."/>
            <person name="Riley R."/>
            <person name="Tritt A."/>
            <person name="Adam C."/>
            <person name="Daum C."/>
            <person name="Floudas D."/>
            <person name="Sun H."/>
            <person name="Yadav J.S."/>
            <person name="Pangilinan J."/>
            <person name="Larsson K.H."/>
            <person name="Matsuura K."/>
            <person name="Barry K."/>
            <person name="Labutti K."/>
            <person name="Kuo R."/>
            <person name="Ohm R.A."/>
            <person name="Bhattacharya S.S."/>
            <person name="Shirouzu T."/>
            <person name="Yoshinaga Y."/>
            <person name="Martin F.M."/>
            <person name="Grigoriev I.V."/>
            <person name="Hibbett D.S."/>
        </authorList>
    </citation>
    <scope>NUCLEOTIDE SEQUENCE [LARGE SCALE GENOMIC DNA]</scope>
    <source>
        <strain evidence="1 2">L-15889</strain>
    </source>
</reference>
<sequence>MPFRGRTTGNARTLSRSSFHRLMTVRNSMGSDPHTEWSNSSPPANKARGGCIQHRSIAQASRSMLHDCVASAVDFYSVARVTSLRDTVFMVYILFRATIQANCLVCGFSPPSVYSLRFCQCLALANLLYTCLQSPGPCLVIPSLVMASSHLKVASYK</sequence>
<keyword evidence="2" id="KW-1185">Reference proteome</keyword>
<protein>
    <submittedName>
        <fullName evidence="1">Uncharacterized protein</fullName>
    </submittedName>
</protein>
<accession>A0A165NN38</accession>
<dbReference type="Proteomes" id="UP000076727">
    <property type="component" value="Unassembled WGS sequence"/>
</dbReference>
<organism evidence="1 2">
    <name type="scientific">Daedalea quercina L-15889</name>
    <dbReference type="NCBI Taxonomy" id="1314783"/>
    <lineage>
        <taxon>Eukaryota</taxon>
        <taxon>Fungi</taxon>
        <taxon>Dikarya</taxon>
        <taxon>Basidiomycota</taxon>
        <taxon>Agaricomycotina</taxon>
        <taxon>Agaricomycetes</taxon>
        <taxon>Polyporales</taxon>
        <taxon>Fomitopsis</taxon>
    </lineage>
</organism>
<name>A0A165NN38_9APHY</name>
<dbReference type="EMBL" id="KV429079">
    <property type="protein sequence ID" value="KZT67169.1"/>
    <property type="molecule type" value="Genomic_DNA"/>
</dbReference>
<proteinExistence type="predicted"/>
<gene>
    <name evidence="1" type="ORF">DAEQUDRAFT_406272</name>
</gene>
<dbReference type="AlphaFoldDB" id="A0A165NN38"/>
<evidence type="ECO:0000313" key="2">
    <source>
        <dbReference type="Proteomes" id="UP000076727"/>
    </source>
</evidence>
<evidence type="ECO:0000313" key="1">
    <source>
        <dbReference type="EMBL" id="KZT67169.1"/>
    </source>
</evidence>